<gene>
    <name evidence="8" type="primary">rimO_59</name>
    <name evidence="8" type="ORF">SDC9_203284</name>
</gene>
<dbReference type="Pfam" id="PF18693">
    <property type="entry name" value="TRAM_2"/>
    <property type="match status" value="1"/>
</dbReference>
<dbReference type="GO" id="GO:0051539">
    <property type="term" value="F:4 iron, 4 sulfur cluster binding"/>
    <property type="evidence" value="ECO:0007669"/>
    <property type="project" value="UniProtKB-KW"/>
</dbReference>
<evidence type="ECO:0000256" key="5">
    <source>
        <dbReference type="ARBA" id="ARBA00023014"/>
    </source>
</evidence>
<keyword evidence="8" id="KW-0687">Ribonucleoprotein</keyword>
<sequence length="138" mass="16141">MMVGHPGETEEDYFELLDFVEKTRFERLGAFPYSHEEDTHNYRYYSDDIPADVKQERMNRLMELQEGIALSVNEAKVGETLKVIVDREDPEYYVGRTEFDSPEVDGEVLIDKKTPLEIGRFYDVNIYAAMPFDLMGRI</sequence>
<evidence type="ECO:0000256" key="2">
    <source>
        <dbReference type="ARBA" id="ARBA00022691"/>
    </source>
</evidence>
<dbReference type="EMBL" id="VSSQ01125053">
    <property type="protein sequence ID" value="MPN55600.1"/>
    <property type="molecule type" value="Genomic_DNA"/>
</dbReference>
<reference evidence="8" key="1">
    <citation type="submission" date="2019-08" db="EMBL/GenBank/DDBJ databases">
        <authorList>
            <person name="Kucharzyk K."/>
            <person name="Murdoch R.W."/>
            <person name="Higgins S."/>
            <person name="Loffler F."/>
        </authorList>
    </citation>
    <scope>NUCLEOTIDE SEQUENCE</scope>
</reference>
<dbReference type="InterPro" id="IPR007197">
    <property type="entry name" value="rSAM"/>
</dbReference>
<dbReference type="GO" id="GO:0035599">
    <property type="term" value="F:aspartic acid methylthiotransferase activity"/>
    <property type="evidence" value="ECO:0007669"/>
    <property type="project" value="TreeGrafter"/>
</dbReference>
<comment type="caution">
    <text evidence="8">The sequence shown here is derived from an EMBL/GenBank/DDBJ whole genome shotgun (WGS) entry which is preliminary data.</text>
</comment>
<dbReference type="InterPro" id="IPR023404">
    <property type="entry name" value="rSAM_horseshoe"/>
</dbReference>
<dbReference type="GO" id="GO:0046872">
    <property type="term" value="F:metal ion binding"/>
    <property type="evidence" value="ECO:0007669"/>
    <property type="project" value="UniProtKB-KW"/>
</dbReference>
<dbReference type="GO" id="GO:0005829">
    <property type="term" value="C:cytosol"/>
    <property type="evidence" value="ECO:0007669"/>
    <property type="project" value="TreeGrafter"/>
</dbReference>
<dbReference type="InterPro" id="IPR058240">
    <property type="entry name" value="rSAM_sf"/>
</dbReference>
<keyword evidence="1" id="KW-0004">4Fe-4S</keyword>
<keyword evidence="8" id="KW-0689">Ribosomal protein</keyword>
<keyword evidence="2" id="KW-0949">S-adenosyl-L-methionine</keyword>
<protein>
    <submittedName>
        <fullName evidence="8">Ribosomal protein S12 methylthiotransferase RimO</fullName>
        <ecNumber evidence="8">2.8.4.4</ecNumber>
    </submittedName>
</protein>
<keyword evidence="8" id="KW-0808">Transferase</keyword>
<dbReference type="InterPro" id="IPR012340">
    <property type="entry name" value="NA-bd_OB-fold"/>
</dbReference>
<evidence type="ECO:0000259" key="6">
    <source>
        <dbReference type="PROSITE" id="PS50926"/>
    </source>
</evidence>
<evidence type="ECO:0000256" key="1">
    <source>
        <dbReference type="ARBA" id="ARBA00022485"/>
    </source>
</evidence>
<dbReference type="PANTHER" id="PTHR43837:SF1">
    <property type="entry name" value="RIBOSOMAL PROTEIN US12 METHYLTHIOTRANSFERASE RIMO"/>
    <property type="match status" value="1"/>
</dbReference>
<evidence type="ECO:0000259" key="7">
    <source>
        <dbReference type="PROSITE" id="PS51918"/>
    </source>
</evidence>
<dbReference type="Gene3D" id="3.80.30.20">
    <property type="entry name" value="tm_1862 like domain"/>
    <property type="match status" value="1"/>
</dbReference>
<name>A0A645IXI3_9ZZZZ</name>
<dbReference type="GO" id="GO:0005840">
    <property type="term" value="C:ribosome"/>
    <property type="evidence" value="ECO:0007669"/>
    <property type="project" value="UniProtKB-KW"/>
</dbReference>
<evidence type="ECO:0000313" key="8">
    <source>
        <dbReference type="EMBL" id="MPN55600.1"/>
    </source>
</evidence>
<proteinExistence type="predicted"/>
<keyword evidence="5" id="KW-0411">Iron-sulfur</keyword>
<keyword evidence="3" id="KW-0479">Metal-binding</keyword>
<organism evidence="8">
    <name type="scientific">bioreactor metagenome</name>
    <dbReference type="NCBI Taxonomy" id="1076179"/>
    <lineage>
        <taxon>unclassified sequences</taxon>
        <taxon>metagenomes</taxon>
        <taxon>ecological metagenomes</taxon>
    </lineage>
</organism>
<dbReference type="PROSITE" id="PS51918">
    <property type="entry name" value="RADICAL_SAM"/>
    <property type="match status" value="1"/>
</dbReference>
<dbReference type="SUPFAM" id="SSF102114">
    <property type="entry name" value="Radical SAM enzymes"/>
    <property type="match status" value="1"/>
</dbReference>
<evidence type="ECO:0000256" key="4">
    <source>
        <dbReference type="ARBA" id="ARBA00023004"/>
    </source>
</evidence>
<dbReference type="Gene3D" id="2.40.50.140">
    <property type="entry name" value="Nucleic acid-binding proteins"/>
    <property type="match status" value="1"/>
</dbReference>
<evidence type="ECO:0000256" key="3">
    <source>
        <dbReference type="ARBA" id="ARBA00022723"/>
    </source>
</evidence>
<keyword evidence="4" id="KW-0408">Iron</keyword>
<dbReference type="InterPro" id="IPR005840">
    <property type="entry name" value="Ribosomal_uS12_MeSTrfase_RimO"/>
</dbReference>
<accession>A0A645IXI3</accession>
<dbReference type="PANTHER" id="PTHR43837">
    <property type="entry name" value="RIBOSOMAL PROTEIN S12 METHYLTHIOTRANSFERASE RIMO"/>
    <property type="match status" value="1"/>
</dbReference>
<dbReference type="AlphaFoldDB" id="A0A645IXI3"/>
<feature type="domain" description="Radical SAM core" evidence="7">
    <location>
        <begin position="1"/>
        <end position="71"/>
    </location>
</feature>
<feature type="domain" description="TRAM" evidence="6">
    <location>
        <begin position="74"/>
        <end position="138"/>
    </location>
</feature>
<dbReference type="InterPro" id="IPR002792">
    <property type="entry name" value="TRAM_dom"/>
</dbReference>
<dbReference type="GO" id="GO:0103039">
    <property type="term" value="F:protein methylthiotransferase activity"/>
    <property type="evidence" value="ECO:0007669"/>
    <property type="project" value="UniProtKB-EC"/>
</dbReference>
<dbReference type="PROSITE" id="PS50926">
    <property type="entry name" value="TRAM"/>
    <property type="match status" value="1"/>
</dbReference>
<dbReference type="EC" id="2.8.4.4" evidence="8"/>